<dbReference type="Gene3D" id="3.40.190.10">
    <property type="entry name" value="Periplasmic binding protein-like II"/>
    <property type="match status" value="2"/>
</dbReference>
<feature type="chain" id="PRO_5039607306" evidence="2">
    <location>
        <begin position="25"/>
        <end position="557"/>
    </location>
</feature>
<dbReference type="AlphaFoldDB" id="A0A927H3D3"/>
<keyword evidence="4" id="KW-1185">Reference proteome</keyword>
<evidence type="ECO:0000256" key="1">
    <source>
        <dbReference type="SAM" id="MobiDB-lite"/>
    </source>
</evidence>
<dbReference type="Pfam" id="PF01547">
    <property type="entry name" value="SBP_bac_1"/>
    <property type="match status" value="1"/>
</dbReference>
<feature type="signal peptide" evidence="2">
    <location>
        <begin position="1"/>
        <end position="24"/>
    </location>
</feature>
<dbReference type="EMBL" id="JACXJA010000041">
    <property type="protein sequence ID" value="MBD2865369.1"/>
    <property type="molecule type" value="Genomic_DNA"/>
</dbReference>
<keyword evidence="2" id="KW-0732">Signal</keyword>
<sequence length="557" mass="61429">MSKKRYGIGSVGAFALTAILALTACSSSDSNNSPAPSPSPDSQAPGASKAPITFSMNTTVATMNWDNDIAREITKRTGGTIKWDVLTGDERQKMNVWLAAGDYPDVVSMWDDTYKAYADAKALVDLTELIPKHAPSIMKAFNNDLSSLKQPDGKIWALRAPPTSKIENLADKGWLHIQASVLKEAGYPQLKTLDDVYKLISEHAKKYPEIRGGKTIGFSNFGATSQLYNVFDTSARMYAGMPALPHVFIGDDDKPVLRFFAPGYTDLFKFFNKMNVAGLFDREALVQTTDQFNAKCAQGRVLAVFGPSFASGCTNDLVKLNMADKSYISFDIVAPGRTKVSNATSTSSLRGSDQWVGITKNAKDAVRILQFFDEMYKTENQILVGWGIEGKYFTVEGGKRVVSDYVVTELGKGGDAWDRLGFSYPRPLLQMMQAGAYLSDGDFARYSSSVSWNQKTMNEPMREALKAYGAKTFTDLLIKPAVKNLPFTTSAYTDDIKRFNSEAIAEWNKAVPKMILEAESKMEANWASLEKALKDKGLDKYHADIDAIYKKQKDAAK</sequence>
<organism evidence="3 4">
    <name type="scientific">Paenibacillus oceani</name>
    <dbReference type="NCBI Taxonomy" id="2772510"/>
    <lineage>
        <taxon>Bacteria</taxon>
        <taxon>Bacillati</taxon>
        <taxon>Bacillota</taxon>
        <taxon>Bacilli</taxon>
        <taxon>Bacillales</taxon>
        <taxon>Paenibacillaceae</taxon>
        <taxon>Paenibacillus</taxon>
    </lineage>
</organism>
<name>A0A927H3D3_9BACL</name>
<dbReference type="Proteomes" id="UP000639396">
    <property type="component" value="Unassembled WGS sequence"/>
</dbReference>
<comment type="caution">
    <text evidence="3">The sequence shown here is derived from an EMBL/GenBank/DDBJ whole genome shotgun (WGS) entry which is preliminary data.</text>
</comment>
<gene>
    <name evidence="3" type="ORF">IDH45_25635</name>
</gene>
<evidence type="ECO:0000313" key="3">
    <source>
        <dbReference type="EMBL" id="MBD2865369.1"/>
    </source>
</evidence>
<dbReference type="SUPFAM" id="SSF53850">
    <property type="entry name" value="Periplasmic binding protein-like II"/>
    <property type="match status" value="1"/>
</dbReference>
<dbReference type="PANTHER" id="PTHR43649">
    <property type="entry name" value="ARABINOSE-BINDING PROTEIN-RELATED"/>
    <property type="match status" value="1"/>
</dbReference>
<feature type="region of interest" description="Disordered" evidence="1">
    <location>
        <begin position="27"/>
        <end position="50"/>
    </location>
</feature>
<proteinExistence type="predicted"/>
<dbReference type="InterPro" id="IPR050490">
    <property type="entry name" value="Bact_solute-bd_prot1"/>
</dbReference>
<evidence type="ECO:0000256" key="2">
    <source>
        <dbReference type="SAM" id="SignalP"/>
    </source>
</evidence>
<dbReference type="InterPro" id="IPR006059">
    <property type="entry name" value="SBP"/>
</dbReference>
<protein>
    <submittedName>
        <fullName evidence="3">Extracellular solute-binding protein</fullName>
    </submittedName>
</protein>
<evidence type="ECO:0000313" key="4">
    <source>
        <dbReference type="Proteomes" id="UP000639396"/>
    </source>
</evidence>
<dbReference type="RefSeq" id="WP_190930988.1">
    <property type="nucleotide sequence ID" value="NZ_JACXJA010000041.1"/>
</dbReference>
<accession>A0A927H3D3</accession>
<reference evidence="3" key="1">
    <citation type="submission" date="2020-09" db="EMBL/GenBank/DDBJ databases">
        <title>A novel bacterium of genus Paenibacillus, isolated from South China Sea.</title>
        <authorList>
            <person name="Huang H."/>
            <person name="Mo K."/>
            <person name="Hu Y."/>
        </authorList>
    </citation>
    <scope>NUCLEOTIDE SEQUENCE</scope>
    <source>
        <strain evidence="3">IB182363</strain>
    </source>
</reference>
<dbReference type="PANTHER" id="PTHR43649:SF12">
    <property type="entry name" value="DIACETYLCHITOBIOSE BINDING PROTEIN DASA"/>
    <property type="match status" value="1"/>
</dbReference>
<dbReference type="PROSITE" id="PS51257">
    <property type="entry name" value="PROKAR_LIPOPROTEIN"/>
    <property type="match status" value="1"/>
</dbReference>
<feature type="compositionally biased region" description="Low complexity" evidence="1">
    <location>
        <begin position="27"/>
        <end position="45"/>
    </location>
</feature>